<comment type="similarity">
    <text evidence="1 4">Belongs to the 5-formyltetrahydrofolate cyclo-ligase family.</text>
</comment>
<dbReference type="PANTHER" id="PTHR23407:SF1">
    <property type="entry name" value="5-FORMYLTETRAHYDROFOLATE CYCLO-LIGASE"/>
    <property type="match status" value="1"/>
</dbReference>
<comment type="catalytic activity">
    <reaction evidence="4">
        <text>(6S)-5-formyl-5,6,7,8-tetrahydrofolate + ATP = (6R)-5,10-methenyltetrahydrofolate + ADP + phosphate</text>
        <dbReference type="Rhea" id="RHEA:10488"/>
        <dbReference type="ChEBI" id="CHEBI:30616"/>
        <dbReference type="ChEBI" id="CHEBI:43474"/>
        <dbReference type="ChEBI" id="CHEBI:57455"/>
        <dbReference type="ChEBI" id="CHEBI:57457"/>
        <dbReference type="ChEBI" id="CHEBI:456216"/>
        <dbReference type="EC" id="6.3.3.2"/>
    </reaction>
</comment>
<dbReference type="InterPro" id="IPR037171">
    <property type="entry name" value="NagB/RpiA_transferase-like"/>
</dbReference>
<protein>
    <recommendedName>
        <fullName evidence="4">5-formyltetrahydrofolate cyclo-ligase</fullName>
        <ecNumber evidence="4">6.3.3.2</ecNumber>
    </recommendedName>
</protein>
<evidence type="ECO:0000313" key="5">
    <source>
        <dbReference type="EMBL" id="KGN92139.1"/>
    </source>
</evidence>
<dbReference type="EC" id="6.3.3.2" evidence="4"/>
<dbReference type="SUPFAM" id="SSF100950">
    <property type="entry name" value="NagB/RpiA/CoA transferase-like"/>
    <property type="match status" value="1"/>
</dbReference>
<comment type="cofactor">
    <cofactor evidence="4">
        <name>Mg(2+)</name>
        <dbReference type="ChEBI" id="CHEBI:18420"/>
    </cofactor>
</comment>
<reference evidence="5 6" key="1">
    <citation type="submission" date="2014-08" db="EMBL/GenBank/DDBJ databases">
        <title>Porphyromonas canoris strain:OH2762 Genome sequencing.</title>
        <authorList>
            <person name="Wallis C."/>
            <person name="Deusch O."/>
            <person name="O'Flynn C."/>
            <person name="Davis I."/>
            <person name="Jospin G."/>
            <person name="Darling A.E."/>
            <person name="Coil D.A."/>
            <person name="Alexiev A."/>
            <person name="Horsfall A."/>
            <person name="Kirkwood N."/>
            <person name="Harris S."/>
            <person name="Eisen J.A."/>
        </authorList>
    </citation>
    <scope>NUCLEOTIDE SEQUENCE [LARGE SCALE GENOMIC DNA]</scope>
    <source>
        <strain evidence="6">COT-108 OH2762</strain>
    </source>
</reference>
<evidence type="ECO:0000256" key="1">
    <source>
        <dbReference type="ARBA" id="ARBA00010638"/>
    </source>
</evidence>
<comment type="caution">
    <text evidence="5">The sequence shown here is derived from an EMBL/GenBank/DDBJ whole genome shotgun (WGS) entry which is preliminary data.</text>
</comment>
<dbReference type="PIRSF" id="PIRSF006806">
    <property type="entry name" value="FTHF_cligase"/>
    <property type="match status" value="1"/>
</dbReference>
<evidence type="ECO:0000256" key="4">
    <source>
        <dbReference type="RuleBase" id="RU361279"/>
    </source>
</evidence>
<proteinExistence type="inferred from homology"/>
<dbReference type="PANTHER" id="PTHR23407">
    <property type="entry name" value="ATPASE INHIBITOR/5-FORMYLTETRAHYDROFOLATE CYCLO-LIGASE"/>
    <property type="match status" value="1"/>
</dbReference>
<evidence type="ECO:0000256" key="3">
    <source>
        <dbReference type="ARBA" id="ARBA00022840"/>
    </source>
</evidence>
<dbReference type="RefSeq" id="WP_036792152.1">
    <property type="nucleotide sequence ID" value="NZ_JQZV01000013.1"/>
</dbReference>
<dbReference type="InterPro" id="IPR002698">
    <property type="entry name" value="FTHF_cligase"/>
</dbReference>
<keyword evidence="4" id="KW-0479">Metal-binding</keyword>
<dbReference type="NCBIfam" id="TIGR02727">
    <property type="entry name" value="MTHFS_bact"/>
    <property type="match status" value="1"/>
</dbReference>
<organism evidence="5 6">
    <name type="scientific">Porphyromonas canoris</name>
    <dbReference type="NCBI Taxonomy" id="36875"/>
    <lineage>
        <taxon>Bacteria</taxon>
        <taxon>Pseudomonadati</taxon>
        <taxon>Bacteroidota</taxon>
        <taxon>Bacteroidia</taxon>
        <taxon>Bacteroidales</taxon>
        <taxon>Porphyromonadaceae</taxon>
        <taxon>Porphyromonas</taxon>
    </lineage>
</organism>
<name>A0ABR4XKD5_9PORP</name>
<dbReference type="EMBL" id="JQZV01000013">
    <property type="protein sequence ID" value="KGN92139.1"/>
    <property type="molecule type" value="Genomic_DNA"/>
</dbReference>
<evidence type="ECO:0000256" key="2">
    <source>
        <dbReference type="ARBA" id="ARBA00022741"/>
    </source>
</evidence>
<dbReference type="Pfam" id="PF01812">
    <property type="entry name" value="5-FTHF_cyc-lig"/>
    <property type="match status" value="1"/>
</dbReference>
<gene>
    <name evidence="5" type="ORF">HQ43_08915</name>
</gene>
<accession>A0ABR4XKD5</accession>
<evidence type="ECO:0000313" key="6">
    <source>
        <dbReference type="Proteomes" id="UP000030101"/>
    </source>
</evidence>
<sequence length="190" mass="21420">MTKKEIRQQVKQKIKSLTRTQQIQEAGEAATILVNFLEQNFPKASVALFFSMTGEIETGDLIHTLTTKDFKVSLPRVEGEHIHFYPVGKPGGDFFDISEYGIREPIGEVEDRVCKEVEVVIVPGMAFDHKGARLGRGKGFYDRFLNAHPSTVKVGYAFNCQILPEIPTEEHDIKMDYVISASGLKIFNDR</sequence>
<dbReference type="Gene3D" id="3.40.50.10420">
    <property type="entry name" value="NagB/RpiA/CoA transferase-like"/>
    <property type="match status" value="1"/>
</dbReference>
<keyword evidence="6" id="KW-1185">Reference proteome</keyword>
<keyword evidence="3 4" id="KW-0067">ATP-binding</keyword>
<keyword evidence="4" id="KW-0460">Magnesium</keyword>
<keyword evidence="2 4" id="KW-0547">Nucleotide-binding</keyword>
<dbReference type="InterPro" id="IPR024185">
    <property type="entry name" value="FTHF_cligase-like_sf"/>
</dbReference>
<dbReference type="Proteomes" id="UP000030101">
    <property type="component" value="Unassembled WGS sequence"/>
</dbReference>